<organism evidence="3 4">
    <name type="scientific">Geothermobacter ehrlichii</name>
    <dbReference type="NCBI Taxonomy" id="213224"/>
    <lineage>
        <taxon>Bacteria</taxon>
        <taxon>Pseudomonadati</taxon>
        <taxon>Thermodesulfobacteriota</taxon>
        <taxon>Desulfuromonadia</taxon>
        <taxon>Desulfuromonadales</taxon>
        <taxon>Geothermobacteraceae</taxon>
        <taxon>Geothermobacter</taxon>
    </lineage>
</organism>
<proteinExistence type="inferred from homology"/>
<reference evidence="3 4" key="1">
    <citation type="submission" date="2019-07" db="EMBL/GenBank/DDBJ databases">
        <title>Genomic Encyclopedia of Type Strains, Phase IV (KMG-IV): sequencing the most valuable type-strain genomes for metagenomic binning, comparative biology and taxonomic classification.</title>
        <authorList>
            <person name="Goeker M."/>
        </authorList>
    </citation>
    <scope>NUCLEOTIDE SEQUENCE [LARGE SCALE GENOMIC DNA]</scope>
    <source>
        <strain evidence="3 4">SS015</strain>
    </source>
</reference>
<dbReference type="HAMAP" id="MF_00226_B">
    <property type="entry name" value="CinA_B"/>
    <property type="match status" value="1"/>
</dbReference>
<dbReference type="SUPFAM" id="SSF53218">
    <property type="entry name" value="Molybdenum cofactor biosynthesis proteins"/>
    <property type="match status" value="1"/>
</dbReference>
<comment type="caution">
    <text evidence="3">The sequence shown here is derived from an EMBL/GenBank/DDBJ whole genome shotgun (WGS) entry which is preliminary data.</text>
</comment>
<comment type="similarity">
    <text evidence="1">Belongs to the CinA family.</text>
</comment>
<dbReference type="Pfam" id="PF00994">
    <property type="entry name" value="MoCF_biosynth"/>
    <property type="match status" value="1"/>
</dbReference>
<protein>
    <recommendedName>
        <fullName evidence="1">CinA-like protein</fullName>
    </recommendedName>
</protein>
<evidence type="ECO:0000259" key="2">
    <source>
        <dbReference type="SMART" id="SM00852"/>
    </source>
</evidence>
<gene>
    <name evidence="3" type="ORF">EDC39_11039</name>
</gene>
<evidence type="ECO:0000313" key="3">
    <source>
        <dbReference type="EMBL" id="TYO97499.1"/>
    </source>
</evidence>
<dbReference type="PANTHER" id="PTHR13939:SF0">
    <property type="entry name" value="NMN AMIDOHYDROLASE-LIKE PROTEIN YFAY"/>
    <property type="match status" value="1"/>
</dbReference>
<name>A0A5D3WHF4_9BACT</name>
<dbReference type="InterPro" id="IPR008136">
    <property type="entry name" value="CinA_C"/>
</dbReference>
<dbReference type="InterPro" id="IPR008135">
    <property type="entry name" value="Competence-induced_CinA"/>
</dbReference>
<sequence>MSPFMNRESFDIAVLTTGSELLSGELVDGNTRKIAGRLAENGLKLRASLTVGDRLEDIVDALRQLAGRFRAVIVTGGLGPTDDDLTTLAAARAFSRPLDENPQALNLIVEHFRRLNRVMPAANRKQALLPQGAEVLVNGLGTAPGFCLEHRGCLFFFLPGVPREMQRMLETEVLPRLLASSGAPPALREERLRVFGLPEPEVESRLRRHGVPELVELGFGVEFPVTIVKLRSRDAAALAAAAERTRAALAGAILFPDQTTLAELAAKKLRQAKKTLALAESCTGGLIAARLTDIPGASAFFERGAVSYANSAKQDWLGVPAAILDEQGAVSAECAAAMAEGIRRAAGTDLGLAVTGIAGPDGGTKDKPVGTVFLALAHAAGTETERLQLGGDRWRIRELTAMTALARLIRHLEDEQE</sequence>
<dbReference type="SUPFAM" id="SSF142433">
    <property type="entry name" value="CinA-like"/>
    <property type="match status" value="1"/>
</dbReference>
<accession>A0A5D3WHF4</accession>
<dbReference type="EMBL" id="VNIB01000010">
    <property type="protein sequence ID" value="TYO97499.1"/>
    <property type="molecule type" value="Genomic_DNA"/>
</dbReference>
<dbReference type="NCBIfam" id="TIGR00199">
    <property type="entry name" value="PncC_domain"/>
    <property type="match status" value="1"/>
</dbReference>
<dbReference type="Gene3D" id="3.90.950.20">
    <property type="entry name" value="CinA-like"/>
    <property type="match status" value="1"/>
</dbReference>
<dbReference type="Pfam" id="PF02464">
    <property type="entry name" value="CinA"/>
    <property type="match status" value="1"/>
</dbReference>
<dbReference type="InterPro" id="IPR036653">
    <property type="entry name" value="CinA-like_C"/>
</dbReference>
<evidence type="ECO:0000256" key="1">
    <source>
        <dbReference type="HAMAP-Rule" id="MF_00226"/>
    </source>
</evidence>
<dbReference type="InterPro" id="IPR050101">
    <property type="entry name" value="CinA"/>
</dbReference>
<keyword evidence="4" id="KW-1185">Reference proteome</keyword>
<dbReference type="InterPro" id="IPR001453">
    <property type="entry name" value="MoaB/Mog_dom"/>
</dbReference>
<dbReference type="AlphaFoldDB" id="A0A5D3WHF4"/>
<dbReference type="RefSeq" id="WP_246140240.1">
    <property type="nucleotide sequence ID" value="NZ_VNIB01000010.1"/>
</dbReference>
<dbReference type="Proteomes" id="UP000324159">
    <property type="component" value="Unassembled WGS sequence"/>
</dbReference>
<dbReference type="InterPro" id="IPR036425">
    <property type="entry name" value="MoaB/Mog-like_dom_sf"/>
</dbReference>
<dbReference type="NCBIfam" id="TIGR00200">
    <property type="entry name" value="cinA_nterm"/>
    <property type="match status" value="1"/>
</dbReference>
<feature type="domain" description="MoaB/Mog" evidence="2">
    <location>
        <begin position="13"/>
        <end position="180"/>
    </location>
</feature>
<dbReference type="PIRSF" id="PIRSF006728">
    <property type="entry name" value="CinA"/>
    <property type="match status" value="1"/>
</dbReference>
<dbReference type="SMART" id="SM00852">
    <property type="entry name" value="MoCF_biosynth"/>
    <property type="match status" value="1"/>
</dbReference>
<dbReference type="PANTHER" id="PTHR13939">
    <property type="entry name" value="NICOTINAMIDE-NUCLEOTIDE AMIDOHYDROLASE PNCC"/>
    <property type="match status" value="1"/>
</dbReference>
<evidence type="ECO:0000313" key="4">
    <source>
        <dbReference type="Proteomes" id="UP000324159"/>
    </source>
</evidence>
<dbReference type="CDD" id="cd00885">
    <property type="entry name" value="cinA"/>
    <property type="match status" value="1"/>
</dbReference>
<dbReference type="Gene3D" id="3.40.980.10">
    <property type="entry name" value="MoaB/Mog-like domain"/>
    <property type="match status" value="1"/>
</dbReference>